<evidence type="ECO:0000313" key="1">
    <source>
        <dbReference type="EMBL" id="NEN07471.1"/>
    </source>
</evidence>
<name>A0A6L9Y1A1_9MICO</name>
<dbReference type="Proteomes" id="UP000474967">
    <property type="component" value="Unassembled WGS sequence"/>
</dbReference>
<dbReference type="InterPro" id="IPR045423">
    <property type="entry name" value="DUF6510"/>
</dbReference>
<accession>A0A6L9Y1A1</accession>
<reference evidence="1 2" key="1">
    <citation type="journal article" date="2014" name="J. Microbiol.">
        <title>Diaminobutyricibacter tongyongensis gen. nov., sp. nov. and Homoserinibacter gongjuensis gen. nov., sp. nov. belong to the family Microbacteriaceae.</title>
        <authorList>
            <person name="Kim S.J."/>
            <person name="Ahn J.H."/>
            <person name="Weon H.Y."/>
            <person name="Hamada M."/>
            <person name="Suzuki K."/>
            <person name="Kwon S.W."/>
        </authorList>
    </citation>
    <scope>NUCLEOTIDE SEQUENCE [LARGE SCALE GENOMIC DNA]</scope>
    <source>
        <strain evidence="1 2">NBRC 108724</strain>
    </source>
</reference>
<organism evidence="1 2">
    <name type="scientific">Leifsonia tongyongensis</name>
    <dbReference type="NCBI Taxonomy" id="1268043"/>
    <lineage>
        <taxon>Bacteria</taxon>
        <taxon>Bacillati</taxon>
        <taxon>Actinomycetota</taxon>
        <taxon>Actinomycetes</taxon>
        <taxon>Micrococcales</taxon>
        <taxon>Microbacteriaceae</taxon>
        <taxon>Leifsonia</taxon>
    </lineage>
</organism>
<protein>
    <submittedName>
        <fullName evidence="1">Uncharacterized protein</fullName>
    </submittedName>
</protein>
<comment type="caution">
    <text evidence="1">The sequence shown here is derived from an EMBL/GenBank/DDBJ whole genome shotgun (WGS) entry which is preliminary data.</text>
</comment>
<dbReference type="Pfam" id="PF20120">
    <property type="entry name" value="DUF6510"/>
    <property type="match status" value="1"/>
</dbReference>
<dbReference type="EMBL" id="JAAGWY010000004">
    <property type="protein sequence ID" value="NEN07471.1"/>
    <property type="molecule type" value="Genomic_DNA"/>
</dbReference>
<keyword evidence="2" id="KW-1185">Reference proteome</keyword>
<dbReference type="AlphaFoldDB" id="A0A6L9Y1A1"/>
<sequence length="99" mass="10887">MSDVVEDFARQDFPRKDYLDGNAAAGILSDLFRADITSARGRCASCGNEAVVAAARLYPDDHGMLLRCSVCENILVRIVETDHSTCLDLRGMTFLEIFA</sequence>
<gene>
    <name evidence="1" type="ORF">G3T36_16545</name>
</gene>
<dbReference type="RefSeq" id="WP_163290925.1">
    <property type="nucleotide sequence ID" value="NZ_JAAGWY010000004.1"/>
</dbReference>
<evidence type="ECO:0000313" key="2">
    <source>
        <dbReference type="Proteomes" id="UP000474967"/>
    </source>
</evidence>
<proteinExistence type="predicted"/>